<dbReference type="STRING" id="52838.A0A4S8J3I2"/>
<organism evidence="2 3">
    <name type="scientific">Musa balbisiana</name>
    <name type="common">Banana</name>
    <dbReference type="NCBI Taxonomy" id="52838"/>
    <lineage>
        <taxon>Eukaryota</taxon>
        <taxon>Viridiplantae</taxon>
        <taxon>Streptophyta</taxon>
        <taxon>Embryophyta</taxon>
        <taxon>Tracheophyta</taxon>
        <taxon>Spermatophyta</taxon>
        <taxon>Magnoliopsida</taxon>
        <taxon>Liliopsida</taxon>
        <taxon>Zingiberales</taxon>
        <taxon>Musaceae</taxon>
        <taxon>Musa</taxon>
    </lineage>
</organism>
<keyword evidence="1" id="KW-1133">Transmembrane helix</keyword>
<protein>
    <recommendedName>
        <fullName evidence="4">Desiccation-related protein PCC13-62</fullName>
    </recommendedName>
</protein>
<dbReference type="Proteomes" id="UP000317650">
    <property type="component" value="Chromosome 11"/>
</dbReference>
<dbReference type="EMBL" id="PYDT01000007">
    <property type="protein sequence ID" value="THU55921.1"/>
    <property type="molecule type" value="Genomic_DNA"/>
</dbReference>
<dbReference type="AlphaFoldDB" id="A0A4S8J3I2"/>
<feature type="transmembrane region" description="Helical" evidence="1">
    <location>
        <begin position="25"/>
        <end position="45"/>
    </location>
</feature>
<name>A0A4S8J3I2_MUSBA</name>
<proteinExistence type="predicted"/>
<keyword evidence="1" id="KW-0472">Membrane</keyword>
<keyword evidence="3" id="KW-1185">Reference proteome</keyword>
<evidence type="ECO:0000313" key="2">
    <source>
        <dbReference type="EMBL" id="THU55921.1"/>
    </source>
</evidence>
<reference evidence="2 3" key="1">
    <citation type="journal article" date="2019" name="Nat. Plants">
        <title>Genome sequencing of Musa balbisiana reveals subgenome evolution and function divergence in polyploid bananas.</title>
        <authorList>
            <person name="Yao X."/>
        </authorList>
    </citation>
    <scope>NUCLEOTIDE SEQUENCE [LARGE SCALE GENOMIC DNA]</scope>
    <source>
        <strain evidence="3">cv. DH-PKW</strain>
        <tissue evidence="2">Leaves</tissue>
    </source>
</reference>
<dbReference type="PANTHER" id="PTHR31694">
    <property type="entry name" value="DESICCATION-LIKE PROTEIN"/>
    <property type="match status" value="1"/>
</dbReference>
<evidence type="ECO:0008006" key="4">
    <source>
        <dbReference type="Google" id="ProtNLM"/>
    </source>
</evidence>
<dbReference type="PANTHER" id="PTHR31694:SF26">
    <property type="entry name" value="OS05G0151100 PROTEIN"/>
    <property type="match status" value="1"/>
</dbReference>
<comment type="caution">
    <text evidence="2">The sequence shown here is derived from an EMBL/GenBank/DDBJ whole genome shotgun (WGS) entry which is preliminary data.</text>
</comment>
<evidence type="ECO:0000313" key="3">
    <source>
        <dbReference type="Proteomes" id="UP000317650"/>
    </source>
</evidence>
<keyword evidence="1" id="KW-0812">Transmembrane</keyword>
<gene>
    <name evidence="2" type="ORF">C4D60_Mb11t11740</name>
</gene>
<accession>A0A4S8J3I2</accession>
<evidence type="ECO:0000256" key="1">
    <source>
        <dbReference type="SAM" id="Phobius"/>
    </source>
</evidence>
<dbReference type="InterPro" id="IPR052965">
    <property type="entry name" value="Pigment-catalase-like"/>
</dbReference>
<sequence>MEEQTTHVPQQQPAHSSTVTPAMSASASLFSLSFLFLISFGLVGLSHAASKCSVPTPPINIPIFPTDIDLLQFALNLEHMEADWFLYGALGYGLDAVAPELVMGGPPPIGATKANLDNVTSAIMAEFGYQEVGHLRAIKSTVGGFPRPVIDLSGKHFAKIFDDAFGFHLDPPFDPYLNSVNYLLASYVIPYVGLVGYRANEVVQPYKNLTVAEFTTKVSELRNKLASCGVKDEGLLVPVSWGAENKTNSNVLSANVNSVAYKRTPAEILRIVYGTGDEGTPGGFLPNGGDGAIARGLLKFA</sequence>
<dbReference type="Pfam" id="PF13668">
    <property type="entry name" value="Ferritin_2"/>
    <property type="match status" value="1"/>
</dbReference>